<keyword evidence="1" id="KW-0732">Signal</keyword>
<organism evidence="2 3">
    <name type="scientific">Actinomadura rugatobispora</name>
    <dbReference type="NCBI Taxonomy" id="1994"/>
    <lineage>
        <taxon>Bacteria</taxon>
        <taxon>Bacillati</taxon>
        <taxon>Actinomycetota</taxon>
        <taxon>Actinomycetes</taxon>
        <taxon>Streptosporangiales</taxon>
        <taxon>Thermomonosporaceae</taxon>
        <taxon>Actinomadura</taxon>
    </lineage>
</organism>
<dbReference type="InterPro" id="IPR050490">
    <property type="entry name" value="Bact_solute-bd_prot1"/>
</dbReference>
<dbReference type="SUPFAM" id="SSF53850">
    <property type="entry name" value="Periplasmic binding protein-like II"/>
    <property type="match status" value="1"/>
</dbReference>
<sequence>MKNRLRTLCCLALAPPLLATGCGGGDARGDGELVLSVWDDGRKEGSFDVAAREFEKANAGVTVTVKKTPFDQHLQALRRQLATGRAPDVALTVLGYGESGTARALADKGLLADLSAASWAGGIPKDYRSVVGDGSKVYGLPIDTMAIGVLAPKGTPVPKTFSEVLSRCREAAAGGKAAFAMAGHEDSKMPHIVGFALAASTVFADDPGHAAKRLANQATFAGTAGWAKAVERFGQMKDARCFAEGVAGTTREAAARSLGEGKAQMVVAPTVTLPLWQAAAPKTTFTMFPFPGDDDPARVRVPAGPSSGLVVPAKAGAPALAKRFVDHYAAHRVRYTALDDAVPAIPEGPDARRVPAYAAALEPYLRDGRTSPIMDQHWPNPELITLFDSGLVKILNGRTGPADVLRPMDAAWTSKAP</sequence>
<accession>A0ABW0ZWI9</accession>
<dbReference type="Pfam" id="PF13416">
    <property type="entry name" value="SBP_bac_8"/>
    <property type="match status" value="1"/>
</dbReference>
<comment type="caution">
    <text evidence="2">The sequence shown here is derived from an EMBL/GenBank/DDBJ whole genome shotgun (WGS) entry which is preliminary data.</text>
</comment>
<feature type="signal peptide" evidence="1">
    <location>
        <begin position="1"/>
        <end position="19"/>
    </location>
</feature>
<dbReference type="EMBL" id="JBHSON010000010">
    <property type="protein sequence ID" value="MFC5745778.1"/>
    <property type="molecule type" value="Genomic_DNA"/>
</dbReference>
<dbReference type="Gene3D" id="3.40.190.10">
    <property type="entry name" value="Periplasmic binding protein-like II"/>
    <property type="match status" value="2"/>
</dbReference>
<proteinExistence type="predicted"/>
<dbReference type="PANTHER" id="PTHR43649">
    <property type="entry name" value="ARABINOSE-BINDING PROTEIN-RELATED"/>
    <property type="match status" value="1"/>
</dbReference>
<evidence type="ECO:0000256" key="1">
    <source>
        <dbReference type="SAM" id="SignalP"/>
    </source>
</evidence>
<reference evidence="3" key="1">
    <citation type="journal article" date="2019" name="Int. J. Syst. Evol. Microbiol.">
        <title>The Global Catalogue of Microorganisms (GCM) 10K type strain sequencing project: providing services to taxonomists for standard genome sequencing and annotation.</title>
        <authorList>
            <consortium name="The Broad Institute Genomics Platform"/>
            <consortium name="The Broad Institute Genome Sequencing Center for Infectious Disease"/>
            <person name="Wu L."/>
            <person name="Ma J."/>
        </authorList>
    </citation>
    <scope>NUCLEOTIDE SEQUENCE [LARGE SCALE GENOMIC DNA]</scope>
    <source>
        <strain evidence="3">KCTC 42087</strain>
    </source>
</reference>
<gene>
    <name evidence="2" type="ORF">ACFPZN_09185</name>
</gene>
<dbReference type="InterPro" id="IPR006059">
    <property type="entry name" value="SBP"/>
</dbReference>
<keyword evidence="3" id="KW-1185">Reference proteome</keyword>
<feature type="chain" id="PRO_5045731965" evidence="1">
    <location>
        <begin position="20"/>
        <end position="417"/>
    </location>
</feature>
<dbReference type="PROSITE" id="PS51257">
    <property type="entry name" value="PROKAR_LIPOPROTEIN"/>
    <property type="match status" value="1"/>
</dbReference>
<protein>
    <submittedName>
        <fullName evidence="2">ABC transporter substrate-binding protein</fullName>
    </submittedName>
</protein>
<dbReference type="PANTHER" id="PTHR43649:SF14">
    <property type="entry name" value="BLR3389 PROTEIN"/>
    <property type="match status" value="1"/>
</dbReference>
<name>A0ABW0ZWI9_9ACTN</name>
<evidence type="ECO:0000313" key="2">
    <source>
        <dbReference type="EMBL" id="MFC5745778.1"/>
    </source>
</evidence>
<dbReference type="Proteomes" id="UP001596074">
    <property type="component" value="Unassembled WGS sequence"/>
</dbReference>
<dbReference type="RefSeq" id="WP_378281403.1">
    <property type="nucleotide sequence ID" value="NZ_JBHSON010000010.1"/>
</dbReference>
<evidence type="ECO:0000313" key="3">
    <source>
        <dbReference type="Proteomes" id="UP001596074"/>
    </source>
</evidence>